<organism evidence="1 2">
    <name type="scientific">Cuscuta australis</name>
    <dbReference type="NCBI Taxonomy" id="267555"/>
    <lineage>
        <taxon>Eukaryota</taxon>
        <taxon>Viridiplantae</taxon>
        <taxon>Streptophyta</taxon>
        <taxon>Embryophyta</taxon>
        <taxon>Tracheophyta</taxon>
        <taxon>Spermatophyta</taxon>
        <taxon>Magnoliopsida</taxon>
        <taxon>eudicotyledons</taxon>
        <taxon>Gunneridae</taxon>
        <taxon>Pentapetalae</taxon>
        <taxon>asterids</taxon>
        <taxon>lamiids</taxon>
        <taxon>Solanales</taxon>
        <taxon>Convolvulaceae</taxon>
        <taxon>Cuscuteae</taxon>
        <taxon>Cuscuta</taxon>
        <taxon>Cuscuta subgen. Grammica</taxon>
        <taxon>Cuscuta sect. Cleistogrammica</taxon>
    </lineage>
</organism>
<keyword evidence="2" id="KW-1185">Reference proteome</keyword>
<dbReference type="Proteomes" id="UP000249390">
    <property type="component" value="Unassembled WGS sequence"/>
</dbReference>
<evidence type="ECO:0000313" key="2">
    <source>
        <dbReference type="Proteomes" id="UP000249390"/>
    </source>
</evidence>
<dbReference type="EMBL" id="NQVE01000161">
    <property type="protein sequence ID" value="RAL43089.1"/>
    <property type="molecule type" value="Genomic_DNA"/>
</dbReference>
<sequence>MLDFRSRLVLFIKAINATRAMAIAKGPNVVLEGPLVLEVRAASAVPELPAVLLVGAPVPADRKGLTALAARERLDPVLPLVVGLEGPEVLEGLRPRVVDVVPAPRRAAVARQPQHCRRLRPPQRLRALSVLRPVAPHVHLIIFMHRH</sequence>
<evidence type="ECO:0000313" key="1">
    <source>
        <dbReference type="EMBL" id="RAL43089.1"/>
    </source>
</evidence>
<protein>
    <submittedName>
        <fullName evidence="1">Uncharacterized protein</fullName>
    </submittedName>
</protein>
<name>A0A328DFU4_9ASTE</name>
<comment type="caution">
    <text evidence="1">The sequence shown here is derived from an EMBL/GenBank/DDBJ whole genome shotgun (WGS) entry which is preliminary data.</text>
</comment>
<accession>A0A328DFU4</accession>
<gene>
    <name evidence="1" type="ORF">DM860_009871</name>
</gene>
<proteinExistence type="predicted"/>
<dbReference type="AlphaFoldDB" id="A0A328DFU4"/>
<reference evidence="1 2" key="1">
    <citation type="submission" date="2018-06" db="EMBL/GenBank/DDBJ databases">
        <title>The Genome of Cuscuta australis (Dodder) Provides Insight into the Evolution of Plant Parasitism.</title>
        <authorList>
            <person name="Liu H."/>
        </authorList>
    </citation>
    <scope>NUCLEOTIDE SEQUENCE [LARGE SCALE GENOMIC DNA]</scope>
    <source>
        <strain evidence="2">cv. Yunnan</strain>
        <tissue evidence="1">Vines</tissue>
    </source>
</reference>